<organism evidence="2 3">
    <name type="scientific">Paratrimastix pyriformis</name>
    <dbReference type="NCBI Taxonomy" id="342808"/>
    <lineage>
        <taxon>Eukaryota</taxon>
        <taxon>Metamonada</taxon>
        <taxon>Preaxostyla</taxon>
        <taxon>Paratrimastigidae</taxon>
        <taxon>Paratrimastix</taxon>
    </lineage>
</organism>
<reference evidence="2" key="1">
    <citation type="journal article" date="2022" name="bioRxiv">
        <title>Genomics of Preaxostyla Flagellates Illuminates Evolutionary Transitions and the Path Towards Mitochondrial Loss.</title>
        <authorList>
            <person name="Novak L.V.F."/>
            <person name="Treitli S.C."/>
            <person name="Pyrih J."/>
            <person name="Halakuc P."/>
            <person name="Pipaliya S.V."/>
            <person name="Vacek V."/>
            <person name="Brzon O."/>
            <person name="Soukal P."/>
            <person name="Eme L."/>
            <person name="Dacks J.B."/>
            <person name="Karnkowska A."/>
            <person name="Elias M."/>
            <person name="Hampl V."/>
        </authorList>
    </citation>
    <scope>NUCLEOTIDE SEQUENCE</scope>
    <source>
        <strain evidence="2">RCP-MX</strain>
    </source>
</reference>
<keyword evidence="3" id="KW-1185">Reference proteome</keyword>
<sequence length="816" mass="91572">MPDKVSKTCCCKKTELYEDYSARLRLLEETKNRELATTTDVKEQEEIRTKFKRQRELTQAGLYDANGNRRLCARVLQQLFDIGEDAERAFQCSVVSPKPKHGELHPLTVTRLDRFVLAGLTGKPSNRADKEARRLFGTWVISHSTPNGRVQKHPGTITSYLIPAIERVKQSAGHFFTSLEEHFNEYLVNTCGRDAVSGATVARWFREDFRNTGISPAVTDACNECTRLHARIEESNQKIKGYTEREQAVPPTLIQEKAALEEELIHHRDLVAATHQAILDRKHEAYMDALRVETLKADLEKAQAESDLGLEAQLQQELTKAQSEKHTVVHVDFMQDRLIPQWGRRQVNKVYYMPRRRVFCLGIADATSWSPPKGHEGGKLKDPPRSALVDFLQRGALSPVVGHRRELKMGKGKEKHQYHTMITQKRLTNDTSPPLPHSWLRSRLDAGDPVTNLTIVMDNAATNKNTTVLNFCAERMAEAATHAKLEVAQNPDDEEEVWNALFNLQHAQTRFKECQLQTVELVFTVAGHSKGDADRLFSALGRAYQKSTILTLAAMEQVYERYAETETRYSVDDYKRTCFLPKPDEITKFNSFVFRGDEIKMSRPEAGGEISITWQLPNDKVAESLEGVPRTQYPEERRKKIKTLYADFAVGGVPGEFGPRPILSDDHGEPLTLPEVTVLVPRVTAAVKRPTRQSRAAVHQQAGPIPLDVVDELDGLGGSEPPNPIPTRAQPPSISVTQDAASFREPVPPIPVERVTPAKHPFPSETDDADAEPPVPISTARRRMAALRAMTAGPAKPAVPAPERRVRQRVSGPETK</sequence>
<feature type="compositionally biased region" description="Polar residues" evidence="1">
    <location>
        <begin position="730"/>
        <end position="740"/>
    </location>
</feature>
<evidence type="ECO:0008006" key="4">
    <source>
        <dbReference type="Google" id="ProtNLM"/>
    </source>
</evidence>
<evidence type="ECO:0000313" key="3">
    <source>
        <dbReference type="Proteomes" id="UP001141327"/>
    </source>
</evidence>
<protein>
    <recommendedName>
        <fullName evidence="4">Integrase catalytic domain-containing protein</fullName>
    </recommendedName>
</protein>
<comment type="caution">
    <text evidence="2">The sequence shown here is derived from an EMBL/GenBank/DDBJ whole genome shotgun (WGS) entry which is preliminary data.</text>
</comment>
<evidence type="ECO:0000256" key="1">
    <source>
        <dbReference type="SAM" id="MobiDB-lite"/>
    </source>
</evidence>
<name>A0ABQ8U5S7_9EUKA</name>
<dbReference type="EMBL" id="JAPMOS010000228">
    <property type="protein sequence ID" value="KAJ4453682.1"/>
    <property type="molecule type" value="Genomic_DNA"/>
</dbReference>
<evidence type="ECO:0000313" key="2">
    <source>
        <dbReference type="EMBL" id="KAJ4453682.1"/>
    </source>
</evidence>
<feature type="region of interest" description="Disordered" evidence="1">
    <location>
        <begin position="790"/>
        <end position="816"/>
    </location>
</feature>
<gene>
    <name evidence="2" type="ORF">PAPYR_11791</name>
</gene>
<accession>A0ABQ8U5S7</accession>
<proteinExistence type="predicted"/>
<feature type="region of interest" description="Disordered" evidence="1">
    <location>
        <begin position="712"/>
        <end position="775"/>
    </location>
</feature>
<dbReference type="Proteomes" id="UP001141327">
    <property type="component" value="Unassembled WGS sequence"/>
</dbReference>